<keyword evidence="1" id="KW-1133">Transmembrane helix</keyword>
<comment type="caution">
    <text evidence="2">The sequence shown here is derived from an EMBL/GenBank/DDBJ whole genome shotgun (WGS) entry which is preliminary data.</text>
</comment>
<dbReference type="Proteomes" id="UP000287651">
    <property type="component" value="Unassembled WGS sequence"/>
</dbReference>
<keyword evidence="1" id="KW-0812">Transmembrane</keyword>
<proteinExistence type="predicted"/>
<keyword evidence="1" id="KW-0472">Membrane</keyword>
<feature type="transmembrane region" description="Helical" evidence="1">
    <location>
        <begin position="55"/>
        <end position="74"/>
    </location>
</feature>
<organism evidence="2 3">
    <name type="scientific">Ensete ventricosum</name>
    <name type="common">Abyssinian banana</name>
    <name type="synonym">Musa ensete</name>
    <dbReference type="NCBI Taxonomy" id="4639"/>
    <lineage>
        <taxon>Eukaryota</taxon>
        <taxon>Viridiplantae</taxon>
        <taxon>Streptophyta</taxon>
        <taxon>Embryophyta</taxon>
        <taxon>Tracheophyta</taxon>
        <taxon>Spermatophyta</taxon>
        <taxon>Magnoliopsida</taxon>
        <taxon>Liliopsida</taxon>
        <taxon>Zingiberales</taxon>
        <taxon>Musaceae</taxon>
        <taxon>Ensete</taxon>
    </lineage>
</organism>
<reference evidence="2 3" key="1">
    <citation type="journal article" date="2014" name="Agronomy (Basel)">
        <title>A Draft Genome Sequence for Ensete ventricosum, the Drought-Tolerant Tree Against Hunger.</title>
        <authorList>
            <person name="Harrison J."/>
            <person name="Moore K.A."/>
            <person name="Paszkiewicz K."/>
            <person name="Jones T."/>
            <person name="Grant M."/>
            <person name="Ambacheew D."/>
            <person name="Muzemil S."/>
            <person name="Studholme D.J."/>
        </authorList>
    </citation>
    <scope>NUCLEOTIDE SEQUENCE [LARGE SCALE GENOMIC DNA]</scope>
</reference>
<protein>
    <submittedName>
        <fullName evidence="2">Uncharacterized protein</fullName>
    </submittedName>
</protein>
<dbReference type="EMBL" id="AMZH03003559">
    <property type="protein sequence ID" value="RRT71932.1"/>
    <property type="molecule type" value="Genomic_DNA"/>
</dbReference>
<evidence type="ECO:0000313" key="3">
    <source>
        <dbReference type="Proteomes" id="UP000287651"/>
    </source>
</evidence>
<accession>A0A427A6Q8</accession>
<dbReference type="AlphaFoldDB" id="A0A427A6Q8"/>
<evidence type="ECO:0000313" key="2">
    <source>
        <dbReference type="EMBL" id="RRT71932.1"/>
    </source>
</evidence>
<evidence type="ECO:0000256" key="1">
    <source>
        <dbReference type="SAM" id="Phobius"/>
    </source>
</evidence>
<gene>
    <name evidence="2" type="ORF">B296_00005862</name>
</gene>
<sequence>MCKCFTDKSYLGGGYSYAGNKLVWSLVISSLFIVVSSFSALSCVILGYLNGEIIAKNYFSYTMTWFYLLICDIMQTHKKKSNRSPNHVLPSLPDEAIQLAVVEHLPYRTSHVVCISWLSTLYQSIENKQIYISIDEVSVVHLFQVSNPSIQFMIYETLLKKIKRKRASNTKGAEGLTALEVDLYHI</sequence>
<feature type="transmembrane region" description="Helical" evidence="1">
    <location>
        <begin position="22"/>
        <end position="49"/>
    </location>
</feature>
<name>A0A427A6Q8_ENSVE</name>